<protein>
    <submittedName>
        <fullName evidence="2">Uncharacterized protein</fullName>
    </submittedName>
</protein>
<name>A0A383F5P4_9ZZZZ</name>
<feature type="compositionally biased region" description="Basic and acidic residues" evidence="1">
    <location>
        <begin position="50"/>
        <end position="59"/>
    </location>
</feature>
<evidence type="ECO:0000313" key="2">
    <source>
        <dbReference type="EMBL" id="SVE63698.1"/>
    </source>
</evidence>
<feature type="compositionally biased region" description="Basic and acidic residues" evidence="1">
    <location>
        <begin position="67"/>
        <end position="87"/>
    </location>
</feature>
<dbReference type="EMBL" id="UINC01231247">
    <property type="protein sequence ID" value="SVE63698.1"/>
    <property type="molecule type" value="Genomic_DNA"/>
</dbReference>
<feature type="non-terminal residue" evidence="2">
    <location>
        <position position="1"/>
    </location>
</feature>
<organism evidence="2">
    <name type="scientific">marine metagenome</name>
    <dbReference type="NCBI Taxonomy" id="408172"/>
    <lineage>
        <taxon>unclassified sequences</taxon>
        <taxon>metagenomes</taxon>
        <taxon>ecological metagenomes</taxon>
    </lineage>
</organism>
<accession>A0A383F5P4</accession>
<sequence>RLVRSSSRMTRKYFSPGTLLLLLAGLGLCACSPSAPPPPAPKSVAEPNPELEKLVKDIQPEGVKPAVPEEKPQAEEKPADSPPEKVSKTPPLPPAPPEPSKPAEAAKPAGPPEGVNEKELLDSLKNTMILLGRAFEAGSSEEVKKFLVVDADLKAILTGGGYSILGISLEAQNGQAVDSTLKAIKDKKIEHEFVPGQITYTPNYSIFKKQIPTMSKSKLLFKIDGTPV</sequence>
<evidence type="ECO:0000256" key="1">
    <source>
        <dbReference type="SAM" id="MobiDB-lite"/>
    </source>
</evidence>
<feature type="region of interest" description="Disordered" evidence="1">
    <location>
        <begin position="31"/>
        <end position="117"/>
    </location>
</feature>
<feature type="compositionally biased region" description="Pro residues" evidence="1">
    <location>
        <begin position="90"/>
        <end position="100"/>
    </location>
</feature>
<gene>
    <name evidence="2" type="ORF">METZ01_LOCUS516552</name>
</gene>
<feature type="non-terminal residue" evidence="2">
    <location>
        <position position="228"/>
    </location>
</feature>
<reference evidence="2" key="1">
    <citation type="submission" date="2018-05" db="EMBL/GenBank/DDBJ databases">
        <authorList>
            <person name="Lanie J.A."/>
            <person name="Ng W.-L."/>
            <person name="Kazmierczak K.M."/>
            <person name="Andrzejewski T.M."/>
            <person name="Davidsen T.M."/>
            <person name="Wayne K.J."/>
            <person name="Tettelin H."/>
            <person name="Glass J.I."/>
            <person name="Rusch D."/>
            <person name="Podicherti R."/>
            <person name="Tsui H.-C.T."/>
            <person name="Winkler M.E."/>
        </authorList>
    </citation>
    <scope>NUCLEOTIDE SEQUENCE</scope>
</reference>
<dbReference type="AlphaFoldDB" id="A0A383F5P4"/>
<proteinExistence type="predicted"/>